<accession>D9QIH2</accession>
<dbReference type="BioCyc" id="BSUB633149:G1GM8-159-MONOMER"/>
<evidence type="ECO:0000256" key="1">
    <source>
        <dbReference type="SAM" id="MobiDB-lite"/>
    </source>
</evidence>
<proteinExistence type="predicted"/>
<evidence type="ECO:0000313" key="3">
    <source>
        <dbReference type="EMBL" id="ADK99474.1"/>
    </source>
</evidence>
<organism evidence="3 4">
    <name type="scientific">Brevundimonas subvibrioides (strain ATCC 15264 / DSM 4735 / LMG 14903 / NBRC 16000 / CB 81)</name>
    <name type="common">Caulobacter subvibrioides</name>
    <dbReference type="NCBI Taxonomy" id="633149"/>
    <lineage>
        <taxon>Bacteria</taxon>
        <taxon>Pseudomonadati</taxon>
        <taxon>Pseudomonadota</taxon>
        <taxon>Alphaproteobacteria</taxon>
        <taxon>Caulobacterales</taxon>
        <taxon>Caulobacteraceae</taxon>
        <taxon>Brevundimonas</taxon>
    </lineage>
</organism>
<evidence type="ECO:0000313" key="4">
    <source>
        <dbReference type="Proteomes" id="UP000002696"/>
    </source>
</evidence>
<keyword evidence="2" id="KW-1133">Transmembrane helix</keyword>
<gene>
    <name evidence="3" type="ordered locus">Bresu_0160</name>
</gene>
<dbReference type="HOGENOM" id="CLU_2128728_0_0_5"/>
<dbReference type="KEGG" id="bsb:Bresu_0160"/>
<dbReference type="InParanoid" id="D9QIH2"/>
<dbReference type="Proteomes" id="UP000002696">
    <property type="component" value="Chromosome"/>
</dbReference>
<name>D9QIH2_BRESC</name>
<keyword evidence="2" id="KW-0472">Membrane</keyword>
<sequence length="120" mass="12408">MSHDDPHSEAADAVHEGRPVEAQYTKQGKGGRRISTEMAIAIGLTVIGFLVVFLFFSGAFNRPGNDDDDNQVSQAQAFDVGDGVATADAPTTATGEPTNPPTGEAPNVNAPTVQVAPSSN</sequence>
<dbReference type="OrthoDB" id="7205407at2"/>
<keyword evidence="4" id="KW-1185">Reference proteome</keyword>
<reference evidence="4" key="1">
    <citation type="journal article" date="2011" name="J. Bacteriol.">
        <title>Genome sequences of eight morphologically diverse alphaproteobacteria.</title>
        <authorList>
            <consortium name="US DOE Joint Genome Institute"/>
            <person name="Brown P.J."/>
            <person name="Kysela D.T."/>
            <person name="Buechlein A."/>
            <person name="Hemmerich C."/>
            <person name="Brun Y.V."/>
        </authorList>
    </citation>
    <scope>NUCLEOTIDE SEQUENCE [LARGE SCALE GENOMIC DNA]</scope>
    <source>
        <strain evidence="4">ATCC 15264 / DSM 4735 / LMG 14903 / NBRC 16000 / CB 81</strain>
    </source>
</reference>
<feature type="region of interest" description="Disordered" evidence="1">
    <location>
        <begin position="1"/>
        <end position="32"/>
    </location>
</feature>
<dbReference type="EMBL" id="CP002102">
    <property type="protein sequence ID" value="ADK99474.1"/>
    <property type="molecule type" value="Genomic_DNA"/>
</dbReference>
<feature type="transmembrane region" description="Helical" evidence="2">
    <location>
        <begin position="39"/>
        <end position="60"/>
    </location>
</feature>
<dbReference type="AlphaFoldDB" id="D9QIH2"/>
<feature type="region of interest" description="Disordered" evidence="1">
    <location>
        <begin position="63"/>
        <end position="120"/>
    </location>
</feature>
<protein>
    <submittedName>
        <fullName evidence="3">Uncharacterized protein</fullName>
    </submittedName>
</protein>
<evidence type="ECO:0000256" key="2">
    <source>
        <dbReference type="SAM" id="Phobius"/>
    </source>
</evidence>
<keyword evidence="2" id="KW-0812">Transmembrane</keyword>
<dbReference type="RefSeq" id="WP_013267579.1">
    <property type="nucleotide sequence ID" value="NC_014375.1"/>
</dbReference>
<feature type="compositionally biased region" description="Polar residues" evidence="1">
    <location>
        <begin position="109"/>
        <end position="120"/>
    </location>
</feature>
<feature type="compositionally biased region" description="Basic and acidic residues" evidence="1">
    <location>
        <begin position="1"/>
        <end position="19"/>
    </location>
</feature>